<reference evidence="1 2" key="2">
    <citation type="journal article" date="2017" name="Genome Biol.">
        <title>New reference genome sequences of hot pepper reveal the massive evolution of plant disease-resistance genes by retroduplication.</title>
        <authorList>
            <person name="Kim S."/>
            <person name="Park J."/>
            <person name="Yeom S.I."/>
            <person name="Kim Y.M."/>
            <person name="Seo E."/>
            <person name="Kim K.T."/>
            <person name="Kim M.S."/>
            <person name="Lee J.M."/>
            <person name="Cheong K."/>
            <person name="Shin H.S."/>
            <person name="Kim S.B."/>
            <person name="Han K."/>
            <person name="Lee J."/>
            <person name="Park M."/>
            <person name="Lee H.A."/>
            <person name="Lee H.Y."/>
            <person name="Lee Y."/>
            <person name="Oh S."/>
            <person name="Lee J.H."/>
            <person name="Choi E."/>
            <person name="Choi E."/>
            <person name="Lee S.E."/>
            <person name="Jeon J."/>
            <person name="Kim H."/>
            <person name="Choi G."/>
            <person name="Song H."/>
            <person name="Lee J."/>
            <person name="Lee S.C."/>
            <person name="Kwon J.K."/>
            <person name="Lee H.Y."/>
            <person name="Koo N."/>
            <person name="Hong Y."/>
            <person name="Kim R.W."/>
            <person name="Kang W.H."/>
            <person name="Huh J.H."/>
            <person name="Kang B.C."/>
            <person name="Yang T.J."/>
            <person name="Lee Y.H."/>
            <person name="Bennetzen J.L."/>
            <person name="Choi D."/>
        </authorList>
    </citation>
    <scope>NUCLEOTIDE SEQUENCE [LARGE SCALE GENOMIC DNA]</scope>
    <source>
        <strain evidence="2">cv. CM334</strain>
    </source>
</reference>
<sequence>MASFFRAENELDLHQIRNYGSYKYESSMANVTYLDDPTEEALIKADTISARGNHDLNTTMLIDSDGFSKNPNFLGDLFSGCLNCTS</sequence>
<keyword evidence="2" id="KW-1185">Reference proteome</keyword>
<dbReference type="Proteomes" id="UP000222542">
    <property type="component" value="Unassembled WGS sequence"/>
</dbReference>
<evidence type="ECO:0000313" key="1">
    <source>
        <dbReference type="EMBL" id="PHT68059.1"/>
    </source>
</evidence>
<protein>
    <submittedName>
        <fullName evidence="1">Uncharacterized protein</fullName>
    </submittedName>
</protein>
<dbReference type="AlphaFoldDB" id="A0A2G2YED5"/>
<reference evidence="1 2" key="1">
    <citation type="journal article" date="2014" name="Nat. Genet.">
        <title>Genome sequence of the hot pepper provides insights into the evolution of pungency in Capsicum species.</title>
        <authorList>
            <person name="Kim S."/>
            <person name="Park M."/>
            <person name="Yeom S.I."/>
            <person name="Kim Y.M."/>
            <person name="Lee J.M."/>
            <person name="Lee H.A."/>
            <person name="Seo E."/>
            <person name="Choi J."/>
            <person name="Cheong K."/>
            <person name="Kim K.T."/>
            <person name="Jung K."/>
            <person name="Lee G.W."/>
            <person name="Oh S.K."/>
            <person name="Bae C."/>
            <person name="Kim S.B."/>
            <person name="Lee H.Y."/>
            <person name="Kim S.Y."/>
            <person name="Kim M.S."/>
            <person name="Kang B.C."/>
            <person name="Jo Y.D."/>
            <person name="Yang H.B."/>
            <person name="Jeong H.J."/>
            <person name="Kang W.H."/>
            <person name="Kwon J.K."/>
            <person name="Shin C."/>
            <person name="Lim J.Y."/>
            <person name="Park J.H."/>
            <person name="Huh J.H."/>
            <person name="Kim J.S."/>
            <person name="Kim B.D."/>
            <person name="Cohen O."/>
            <person name="Paran I."/>
            <person name="Suh M.C."/>
            <person name="Lee S.B."/>
            <person name="Kim Y.K."/>
            <person name="Shin Y."/>
            <person name="Noh S.J."/>
            <person name="Park J."/>
            <person name="Seo Y.S."/>
            <person name="Kwon S.Y."/>
            <person name="Kim H.A."/>
            <person name="Park J.M."/>
            <person name="Kim H.J."/>
            <person name="Choi S.B."/>
            <person name="Bosland P.W."/>
            <person name="Reeves G."/>
            <person name="Jo S.H."/>
            <person name="Lee B.W."/>
            <person name="Cho H.T."/>
            <person name="Choi H.S."/>
            <person name="Lee M.S."/>
            <person name="Yu Y."/>
            <person name="Do Choi Y."/>
            <person name="Park B.S."/>
            <person name="van Deynze A."/>
            <person name="Ashrafi H."/>
            <person name="Hill T."/>
            <person name="Kim W.T."/>
            <person name="Pai H.S."/>
            <person name="Ahn H.K."/>
            <person name="Yeam I."/>
            <person name="Giovannoni J.J."/>
            <person name="Rose J.K."/>
            <person name="Sorensen I."/>
            <person name="Lee S.J."/>
            <person name="Kim R.W."/>
            <person name="Choi I.Y."/>
            <person name="Choi B.S."/>
            <person name="Lim J.S."/>
            <person name="Lee Y.H."/>
            <person name="Choi D."/>
        </authorList>
    </citation>
    <scope>NUCLEOTIDE SEQUENCE [LARGE SCALE GENOMIC DNA]</scope>
    <source>
        <strain evidence="2">cv. CM334</strain>
    </source>
</reference>
<dbReference type="EMBL" id="AYRZ02000011">
    <property type="protein sequence ID" value="PHT68059.1"/>
    <property type="molecule type" value="Genomic_DNA"/>
</dbReference>
<organism evidence="1 2">
    <name type="scientific">Capsicum annuum</name>
    <name type="common">Capsicum pepper</name>
    <dbReference type="NCBI Taxonomy" id="4072"/>
    <lineage>
        <taxon>Eukaryota</taxon>
        <taxon>Viridiplantae</taxon>
        <taxon>Streptophyta</taxon>
        <taxon>Embryophyta</taxon>
        <taxon>Tracheophyta</taxon>
        <taxon>Spermatophyta</taxon>
        <taxon>Magnoliopsida</taxon>
        <taxon>eudicotyledons</taxon>
        <taxon>Gunneridae</taxon>
        <taxon>Pentapetalae</taxon>
        <taxon>asterids</taxon>
        <taxon>lamiids</taxon>
        <taxon>Solanales</taxon>
        <taxon>Solanaceae</taxon>
        <taxon>Solanoideae</taxon>
        <taxon>Capsiceae</taxon>
        <taxon>Capsicum</taxon>
    </lineage>
</organism>
<comment type="caution">
    <text evidence="1">The sequence shown here is derived from an EMBL/GenBank/DDBJ whole genome shotgun (WGS) entry which is preliminary data.</text>
</comment>
<accession>A0A2G2YED5</accession>
<gene>
    <name evidence="1" type="ORF">T459_27546</name>
</gene>
<proteinExistence type="predicted"/>
<evidence type="ECO:0000313" key="2">
    <source>
        <dbReference type="Proteomes" id="UP000222542"/>
    </source>
</evidence>
<dbReference type="Gramene" id="PHT68059">
    <property type="protein sequence ID" value="PHT68059"/>
    <property type="gene ID" value="T459_27546"/>
</dbReference>
<name>A0A2G2YED5_CAPAN</name>